<evidence type="ECO:0000256" key="1">
    <source>
        <dbReference type="ARBA" id="ARBA00001917"/>
    </source>
</evidence>
<evidence type="ECO:0000256" key="3">
    <source>
        <dbReference type="ARBA" id="ARBA00022643"/>
    </source>
</evidence>
<evidence type="ECO:0000256" key="4">
    <source>
        <dbReference type="ARBA" id="ARBA00022857"/>
    </source>
</evidence>
<dbReference type="PANTHER" id="PTHR43303">
    <property type="entry name" value="NADPH DEHYDROGENASE C23G7.10C-RELATED"/>
    <property type="match status" value="1"/>
</dbReference>
<evidence type="ECO:0000313" key="7">
    <source>
        <dbReference type="EMBL" id="MDN3711990.1"/>
    </source>
</evidence>
<feature type="domain" description="NADH:flavin oxidoreductase/NADH oxidase N-terminal" evidence="6">
    <location>
        <begin position="13"/>
        <end position="86"/>
    </location>
</feature>
<evidence type="ECO:0000256" key="5">
    <source>
        <dbReference type="ARBA" id="ARBA00023002"/>
    </source>
</evidence>
<keyword evidence="8" id="KW-1185">Reference proteome</keyword>
<dbReference type="InterPro" id="IPR044152">
    <property type="entry name" value="YqjM-like"/>
</dbReference>
<dbReference type="EMBL" id="JAUFRC010000001">
    <property type="protein sequence ID" value="MDN3711990.1"/>
    <property type="molecule type" value="Genomic_DNA"/>
</dbReference>
<dbReference type="InterPro" id="IPR001155">
    <property type="entry name" value="OxRdtase_FMN_N"/>
</dbReference>
<keyword evidence="5" id="KW-0560">Oxidoreductase</keyword>
<accession>A0ABT8D670</accession>
<keyword evidence="3" id="KW-0288">FMN</keyword>
<name>A0ABT8D670_9RHOB</name>
<dbReference type="Pfam" id="PF00724">
    <property type="entry name" value="Oxidored_FMN"/>
    <property type="match status" value="1"/>
</dbReference>
<gene>
    <name evidence="7" type="ORF">QWZ10_09510</name>
</gene>
<evidence type="ECO:0000256" key="2">
    <source>
        <dbReference type="ARBA" id="ARBA00022630"/>
    </source>
</evidence>
<protein>
    <recommendedName>
        <fullName evidence="6">NADH:flavin oxidoreductase/NADH oxidase N-terminal domain-containing protein</fullName>
    </recommendedName>
</protein>
<dbReference type="PANTHER" id="PTHR43303:SF4">
    <property type="entry name" value="NADPH DEHYDROGENASE C23G7.10C-RELATED"/>
    <property type="match status" value="1"/>
</dbReference>
<dbReference type="SUPFAM" id="SSF51395">
    <property type="entry name" value="FMN-linked oxidoreductases"/>
    <property type="match status" value="1"/>
</dbReference>
<dbReference type="Gene3D" id="3.20.20.70">
    <property type="entry name" value="Aldolase class I"/>
    <property type="match status" value="1"/>
</dbReference>
<proteinExistence type="predicted"/>
<keyword evidence="4" id="KW-0521">NADP</keyword>
<comment type="caution">
    <text evidence="7">The sequence shown here is derived from an EMBL/GenBank/DDBJ whole genome shotgun (WGS) entry which is preliminary data.</text>
</comment>
<dbReference type="Proteomes" id="UP001243846">
    <property type="component" value="Unassembled WGS sequence"/>
</dbReference>
<evidence type="ECO:0000313" key="8">
    <source>
        <dbReference type="Proteomes" id="UP001243846"/>
    </source>
</evidence>
<reference evidence="8" key="1">
    <citation type="journal article" date="2019" name="Int. J. Syst. Evol. Microbiol.">
        <title>The Global Catalogue of Microorganisms (GCM) 10K type strain sequencing project: providing services to taxonomists for standard genome sequencing and annotation.</title>
        <authorList>
            <consortium name="The Broad Institute Genomics Platform"/>
            <consortium name="The Broad Institute Genome Sequencing Center for Infectious Disease"/>
            <person name="Wu L."/>
            <person name="Ma J."/>
        </authorList>
    </citation>
    <scope>NUCLEOTIDE SEQUENCE [LARGE SCALE GENOMIC DNA]</scope>
    <source>
        <strain evidence="8">CECT 8482</strain>
    </source>
</reference>
<evidence type="ECO:0000259" key="6">
    <source>
        <dbReference type="Pfam" id="PF00724"/>
    </source>
</evidence>
<keyword evidence="2" id="KW-0285">Flavoprotein</keyword>
<comment type="cofactor">
    <cofactor evidence="1">
        <name>FMN</name>
        <dbReference type="ChEBI" id="CHEBI:58210"/>
    </cofactor>
</comment>
<dbReference type="InterPro" id="IPR013785">
    <property type="entry name" value="Aldolase_TIM"/>
</dbReference>
<sequence>MPFAATDNPPEALDAAGLVRIREAFADAARRSARLGIDAVQIHAAHGYLLHEFLSPLSNRRTDEYGGSLENRMRFPLEIYDAVRAAFPPTVR</sequence>
<organism evidence="7 8">
    <name type="scientific">Paracoccus cavernae</name>
    <dbReference type="NCBI Taxonomy" id="1571207"/>
    <lineage>
        <taxon>Bacteria</taxon>
        <taxon>Pseudomonadati</taxon>
        <taxon>Pseudomonadota</taxon>
        <taxon>Alphaproteobacteria</taxon>
        <taxon>Rhodobacterales</taxon>
        <taxon>Paracoccaceae</taxon>
        <taxon>Paracoccus</taxon>
    </lineage>
</organism>